<accession>A0A2X3DNK8</accession>
<evidence type="ECO:0000313" key="1">
    <source>
        <dbReference type="EMBL" id="SQC19671.1"/>
    </source>
</evidence>
<dbReference type="InterPro" id="IPR009752">
    <property type="entry name" value="Phage_Mu_GpJ"/>
</dbReference>
<dbReference type="AlphaFoldDB" id="A0A2X3DNK8"/>
<organism evidence="1 2">
    <name type="scientific">Klebsiella pneumoniae</name>
    <dbReference type="NCBI Taxonomy" id="573"/>
    <lineage>
        <taxon>Bacteria</taxon>
        <taxon>Pseudomonadati</taxon>
        <taxon>Pseudomonadota</taxon>
        <taxon>Gammaproteobacteria</taxon>
        <taxon>Enterobacterales</taxon>
        <taxon>Enterobacteriaceae</taxon>
        <taxon>Klebsiella/Raoultella group</taxon>
        <taxon>Klebsiella</taxon>
        <taxon>Klebsiella pneumoniae complex</taxon>
    </lineage>
</organism>
<reference evidence="1 2" key="1">
    <citation type="submission" date="2018-06" db="EMBL/GenBank/DDBJ databases">
        <authorList>
            <consortium name="Pathogen Informatics"/>
            <person name="Doyle S."/>
        </authorList>
    </citation>
    <scope>NUCLEOTIDE SEQUENCE [LARGE SCALE GENOMIC DNA]</scope>
    <source>
        <strain evidence="1 2">NCTC9601</strain>
    </source>
</reference>
<evidence type="ECO:0000313" key="2">
    <source>
        <dbReference type="Proteomes" id="UP000251123"/>
    </source>
</evidence>
<gene>
    <name evidence="1" type="ORF">NCTC9601_06124</name>
</gene>
<dbReference type="Pfam" id="PF07030">
    <property type="entry name" value="Phage_Mu_Gp36"/>
    <property type="match status" value="1"/>
</dbReference>
<sequence>MGLYVTRDDLLATDGSLVWNMAVDKATNQLDEAKILTAIEDADAEINSFLAKRYQLPLNITTVPRPLHRVATSIALYWLSERDNQITDLIQKRYDSAIQTLREMANGTRDLGLPTDSPATETDNGRMIVVSDNKRLFTRNNLKGVL</sequence>
<proteinExistence type="predicted"/>
<dbReference type="EMBL" id="UASN01000022">
    <property type="protein sequence ID" value="SQC19671.1"/>
    <property type="molecule type" value="Genomic_DNA"/>
</dbReference>
<dbReference type="Proteomes" id="UP000251123">
    <property type="component" value="Unassembled WGS sequence"/>
</dbReference>
<name>A0A2X3DNK8_KLEPN</name>
<protein>
    <submittedName>
        <fullName evidence="1">Mu-like prophage protein gp36</fullName>
    </submittedName>
</protein>